<evidence type="ECO:0000256" key="6">
    <source>
        <dbReference type="ARBA" id="ARBA00023242"/>
    </source>
</evidence>
<keyword evidence="3" id="KW-0805">Transcription regulation</keyword>
<feature type="compositionally biased region" description="Polar residues" evidence="7">
    <location>
        <begin position="73"/>
        <end position="91"/>
    </location>
</feature>
<dbReference type="PROSITE" id="PS00463">
    <property type="entry name" value="ZN2_CY6_FUNGAL_1"/>
    <property type="match status" value="1"/>
</dbReference>
<protein>
    <submittedName>
        <fullName evidence="9">Fungal-specific transcription factor domain-containing protein</fullName>
    </submittedName>
</protein>
<organism evidence="9 10">
    <name type="scientific">Amylocarpus encephaloides</name>
    <dbReference type="NCBI Taxonomy" id="45428"/>
    <lineage>
        <taxon>Eukaryota</taxon>
        <taxon>Fungi</taxon>
        <taxon>Dikarya</taxon>
        <taxon>Ascomycota</taxon>
        <taxon>Pezizomycotina</taxon>
        <taxon>Leotiomycetes</taxon>
        <taxon>Helotiales</taxon>
        <taxon>Helotiales incertae sedis</taxon>
        <taxon>Amylocarpus</taxon>
    </lineage>
</organism>
<evidence type="ECO:0000256" key="3">
    <source>
        <dbReference type="ARBA" id="ARBA00023015"/>
    </source>
</evidence>
<dbReference type="GO" id="GO:0000978">
    <property type="term" value="F:RNA polymerase II cis-regulatory region sequence-specific DNA binding"/>
    <property type="evidence" value="ECO:0007669"/>
    <property type="project" value="TreeGrafter"/>
</dbReference>
<dbReference type="Pfam" id="PF00172">
    <property type="entry name" value="Zn_clus"/>
    <property type="match status" value="1"/>
</dbReference>
<feature type="region of interest" description="Disordered" evidence="7">
    <location>
        <begin position="69"/>
        <end position="144"/>
    </location>
</feature>
<dbReference type="SMART" id="SM00906">
    <property type="entry name" value="Fungal_trans"/>
    <property type="match status" value="1"/>
</dbReference>
<name>A0A9P8C610_9HELO</name>
<dbReference type="SUPFAM" id="SSF57701">
    <property type="entry name" value="Zn2/Cys6 DNA-binding domain"/>
    <property type="match status" value="1"/>
</dbReference>
<keyword evidence="2" id="KW-0862">Zinc</keyword>
<dbReference type="AlphaFoldDB" id="A0A9P8C610"/>
<dbReference type="Gene3D" id="4.10.240.10">
    <property type="entry name" value="Zn(2)-C6 fungal-type DNA-binding domain"/>
    <property type="match status" value="1"/>
</dbReference>
<dbReference type="PROSITE" id="PS50048">
    <property type="entry name" value="ZN2_CY6_FUNGAL_2"/>
    <property type="match status" value="1"/>
</dbReference>
<keyword evidence="4" id="KW-0238">DNA-binding</keyword>
<keyword evidence="1" id="KW-0479">Metal-binding</keyword>
<feature type="domain" description="Zn(2)-C6 fungal-type" evidence="8">
    <location>
        <begin position="30"/>
        <end position="60"/>
    </location>
</feature>
<dbReference type="InterPro" id="IPR051430">
    <property type="entry name" value="Fungal_TF_Env_Response"/>
</dbReference>
<reference evidence="9" key="1">
    <citation type="journal article" date="2021" name="IMA Fungus">
        <title>Genomic characterization of three marine fungi, including Emericellopsis atlantica sp. nov. with signatures of a generalist lifestyle and marine biomass degradation.</title>
        <authorList>
            <person name="Hagestad O.C."/>
            <person name="Hou L."/>
            <person name="Andersen J.H."/>
            <person name="Hansen E.H."/>
            <person name="Altermark B."/>
            <person name="Li C."/>
            <person name="Kuhnert E."/>
            <person name="Cox R.J."/>
            <person name="Crous P.W."/>
            <person name="Spatafora J.W."/>
            <person name="Lail K."/>
            <person name="Amirebrahimi M."/>
            <person name="Lipzen A."/>
            <person name="Pangilinan J."/>
            <person name="Andreopoulos W."/>
            <person name="Hayes R.D."/>
            <person name="Ng V."/>
            <person name="Grigoriev I.V."/>
            <person name="Jackson S.A."/>
            <person name="Sutton T.D.S."/>
            <person name="Dobson A.D.W."/>
            <person name="Rama T."/>
        </authorList>
    </citation>
    <scope>NUCLEOTIDE SEQUENCE</scope>
    <source>
        <strain evidence="9">TRa018bII</strain>
    </source>
</reference>
<evidence type="ECO:0000313" key="10">
    <source>
        <dbReference type="Proteomes" id="UP000824998"/>
    </source>
</evidence>
<evidence type="ECO:0000256" key="1">
    <source>
        <dbReference type="ARBA" id="ARBA00022723"/>
    </source>
</evidence>
<feature type="compositionally biased region" description="Polar residues" evidence="7">
    <location>
        <begin position="129"/>
        <end position="139"/>
    </location>
</feature>
<evidence type="ECO:0000256" key="2">
    <source>
        <dbReference type="ARBA" id="ARBA00022833"/>
    </source>
</evidence>
<dbReference type="InterPro" id="IPR001138">
    <property type="entry name" value="Zn2Cys6_DnaBD"/>
</dbReference>
<dbReference type="SMART" id="SM00066">
    <property type="entry name" value="GAL4"/>
    <property type="match status" value="1"/>
</dbReference>
<feature type="compositionally biased region" description="Polar residues" evidence="7">
    <location>
        <begin position="102"/>
        <end position="112"/>
    </location>
</feature>
<feature type="region of interest" description="Disordered" evidence="7">
    <location>
        <begin position="1"/>
        <end position="29"/>
    </location>
</feature>
<dbReference type="Proteomes" id="UP000824998">
    <property type="component" value="Unassembled WGS sequence"/>
</dbReference>
<evidence type="ECO:0000256" key="4">
    <source>
        <dbReference type="ARBA" id="ARBA00023125"/>
    </source>
</evidence>
<evidence type="ECO:0000256" key="5">
    <source>
        <dbReference type="ARBA" id="ARBA00023163"/>
    </source>
</evidence>
<dbReference type="PANTHER" id="PTHR31944">
    <property type="entry name" value="HEME-RESPONSIVE ZINC FINGER TRANSCRIPTION FACTOR HAP1"/>
    <property type="match status" value="1"/>
</dbReference>
<sequence>MDADQNTSPVAPEPRTAAPSQRKRRRPALSCVECRRRKIKCDRNIPCAPCTQSKSATCTYSPEGFARKGGHMPSNQGAREAISQPSATPQHSGDAALATDGQAFSSQVSQVLSFDPRPPERSPTPTSEHTSIASTSQYGEQDAKALAERVKRLEGLLASTSISENGNEGKGKIHAKDLRGNLAKTRWCGMSHWMQAFVQARRIICFEFNTGTMEDIHLKDLKQNEELTTLVDRCKVLARIIKAEQMPKWSLWGVSYKKHIPPKSICNELVKHYFRTHEAHYRILHIPSFEKEYAEFSSFPELASTVASVKVLLVMAIGVTFYQGPDFEELRSSAYHWIYAAQSWISAPNEKSRLHTSLIQIYCLSLIARAIHSINGDLTWITIGSVYRAAIQMGFHRDPKHFPRILPLHGEIRRRLWATILEMNVQGSIDYGMSPMMSEYDYDTEAPANINDEDISEAMTTQPVSKPKEVFTQTSIQIAMLSSFSTRLETCRIVNDFRFEPSYDEIIRLSTSLTKSFKENHIFISHAQHSSTQEQGLKPSALDIKLLDLITQRFLLALHRSFAIKARSDPRYYYSHKIYIDSALAVMSHPESETLTPVSSPKHAQELQDDFTRLRLISGGFLKSIIFHAVIVIYLEMILPLEEDISLSQSTDQRVHRAPYRKFLEEILEISLQRIELGETNVKAHLMFSIALAHIDALEQGKSSEQGIIQAARDSSMLCEKILLKRVPKKQEPHCSNFEEPTASFAGAGVEAAPSLGVESQQAFGAQEMDLTMQDWGMMDFEIGNDSWLFPAWTDGSMKPNAGPGLW</sequence>
<evidence type="ECO:0000313" key="9">
    <source>
        <dbReference type="EMBL" id="KAG9233581.1"/>
    </source>
</evidence>
<dbReference type="GO" id="GO:0001228">
    <property type="term" value="F:DNA-binding transcription activator activity, RNA polymerase II-specific"/>
    <property type="evidence" value="ECO:0007669"/>
    <property type="project" value="TreeGrafter"/>
</dbReference>
<dbReference type="GO" id="GO:0008270">
    <property type="term" value="F:zinc ion binding"/>
    <property type="evidence" value="ECO:0007669"/>
    <property type="project" value="InterPro"/>
</dbReference>
<evidence type="ECO:0000256" key="7">
    <source>
        <dbReference type="SAM" id="MobiDB-lite"/>
    </source>
</evidence>
<keyword evidence="5" id="KW-0804">Transcription</keyword>
<gene>
    <name evidence="9" type="ORF">BJ875DRAFT_511817</name>
</gene>
<comment type="caution">
    <text evidence="9">The sequence shown here is derived from an EMBL/GenBank/DDBJ whole genome shotgun (WGS) entry which is preliminary data.</text>
</comment>
<accession>A0A9P8C610</accession>
<evidence type="ECO:0000259" key="8">
    <source>
        <dbReference type="PROSITE" id="PS50048"/>
    </source>
</evidence>
<dbReference type="InterPro" id="IPR036864">
    <property type="entry name" value="Zn2-C6_fun-type_DNA-bd_sf"/>
</dbReference>
<dbReference type="EMBL" id="MU251495">
    <property type="protein sequence ID" value="KAG9233581.1"/>
    <property type="molecule type" value="Genomic_DNA"/>
</dbReference>
<dbReference type="CDD" id="cd00067">
    <property type="entry name" value="GAL4"/>
    <property type="match status" value="1"/>
</dbReference>
<dbReference type="OrthoDB" id="4337792at2759"/>
<dbReference type="CDD" id="cd12148">
    <property type="entry name" value="fungal_TF_MHR"/>
    <property type="match status" value="1"/>
</dbReference>
<keyword evidence="10" id="KW-1185">Reference proteome</keyword>
<dbReference type="InterPro" id="IPR007219">
    <property type="entry name" value="XnlR_reg_dom"/>
</dbReference>
<dbReference type="Pfam" id="PF04082">
    <property type="entry name" value="Fungal_trans"/>
    <property type="match status" value="1"/>
</dbReference>
<dbReference type="GO" id="GO:0005634">
    <property type="term" value="C:nucleus"/>
    <property type="evidence" value="ECO:0007669"/>
    <property type="project" value="TreeGrafter"/>
</dbReference>
<keyword evidence="6" id="KW-0539">Nucleus</keyword>
<dbReference type="PANTHER" id="PTHR31944:SF131">
    <property type="entry name" value="HEME-RESPONSIVE ZINC FINGER TRANSCRIPTION FACTOR HAP1"/>
    <property type="match status" value="1"/>
</dbReference>
<dbReference type="GO" id="GO:0006351">
    <property type="term" value="P:DNA-templated transcription"/>
    <property type="evidence" value="ECO:0007669"/>
    <property type="project" value="InterPro"/>
</dbReference>
<proteinExistence type="predicted"/>